<feature type="domain" description="ABC3 transporter permease C-terminal" evidence="7">
    <location>
        <begin position="251"/>
        <end position="376"/>
    </location>
</feature>
<dbReference type="PANTHER" id="PTHR30287:SF2">
    <property type="entry name" value="BLL1001 PROTEIN"/>
    <property type="match status" value="1"/>
</dbReference>
<dbReference type="RefSeq" id="WP_236888410.1">
    <property type="nucleotide sequence ID" value="NZ_AP024488.1"/>
</dbReference>
<dbReference type="InterPro" id="IPR038766">
    <property type="entry name" value="Membrane_comp_ABC_pdt"/>
</dbReference>
<gene>
    <name evidence="9" type="ORF">DSLASN_26070</name>
</gene>
<dbReference type="Pfam" id="PF02687">
    <property type="entry name" value="FtsX"/>
    <property type="match status" value="2"/>
</dbReference>
<dbReference type="Proteomes" id="UP001320148">
    <property type="component" value="Chromosome"/>
</dbReference>
<feature type="transmembrane region" description="Helical" evidence="6">
    <location>
        <begin position="744"/>
        <end position="767"/>
    </location>
</feature>
<keyword evidence="3 6" id="KW-0812">Transmembrane</keyword>
<keyword evidence="4 6" id="KW-1133">Transmembrane helix</keyword>
<keyword evidence="10" id="KW-1185">Reference proteome</keyword>
<feature type="domain" description="MacB-like periplasmic core" evidence="8">
    <location>
        <begin position="21"/>
        <end position="220"/>
    </location>
</feature>
<dbReference type="InterPro" id="IPR003838">
    <property type="entry name" value="ABC3_permease_C"/>
</dbReference>
<feature type="transmembrane region" description="Helical" evidence="6">
    <location>
        <begin position="417"/>
        <end position="439"/>
    </location>
</feature>
<evidence type="ECO:0000256" key="4">
    <source>
        <dbReference type="ARBA" id="ARBA00022989"/>
    </source>
</evidence>
<dbReference type="EMBL" id="AP024488">
    <property type="protein sequence ID" value="BCS96975.1"/>
    <property type="molecule type" value="Genomic_DNA"/>
</dbReference>
<sequence length="822" mass="86377">MVKRPLLRLALRHGWLHAGSTLLLIFGIALGVSVVISVELAGKSVSRSFELTTEALYGRATHQITGSGAFFSPEVYRRLRVDLGVFSSTPVIEGRVAFEGRNGTVRILGIDPFSVSAFRPETELGDGLTGGCVPQGDGVMISRAIASRLGVSSGDSISLVTGERKVPARVRCVTDRGILGLSELVVADLAFASDVVGSGSGISRIDLILEGKAQAEAVSAILPDGVRLTALDESMGARRALSEAFETNLTAFSVLALFMGMFLVYSTVSFSVHGRLNQVGVLRALGASPRDLFLMVVGETGVYALLGSAVGIVLGTLLGRLTVGLVTVTVSELYYELIAPAGGLSLGVYAKGVLFGCLAAFLAALIPAFAAASEEPVTVIAKRSVGRISPLASGGAGMALLALGTLPLTGLSLSLSFAFSGLFLFLAGAALLVPLMLVVMGRLISPLVRGLSFGVRSAVRRTAGRPSENALTVATLMVVTAATLGIGLMTGSFRTAVSEWIHQNIRGDLQLSTSVGSGRNLPDGVLASLGDLSAVASILPYTIRRVQWGKAEETLLFSYDGPMPEQTWVWRSGGQGVFVSEVFARHAGVTEEDPGSIPFETAKGEQRLPVVGVFSDFFSGAGRVILPRRIYESLWLDTGHTSLQLFLTDGTNPVAVAESLRGGLAQSHGLLVREGTLIRQETLNVFDRTFRIAGALQLLIALTAVVGVFSAFTARVSGRYRETGVLRALGVAPGGIRRLFFGEFLLLALLSVIFALPLGVGMAVYLIDVINARSFGWSYDLIVSGKTVVACLLLPFAAALPAGLIPAVRASRTDIREALQAE</sequence>
<reference evidence="9 10" key="1">
    <citation type="submission" date="2021-02" db="EMBL/GenBank/DDBJ databases">
        <title>Complete genome of Desulfoluna sp. strain ASN36.</title>
        <authorList>
            <person name="Takahashi A."/>
            <person name="Kojima H."/>
            <person name="Fukui M."/>
        </authorList>
    </citation>
    <scope>NUCLEOTIDE SEQUENCE [LARGE SCALE GENOMIC DNA]</scope>
    <source>
        <strain evidence="9 10">ASN36</strain>
    </source>
</reference>
<feature type="transmembrane region" description="Helical" evidence="6">
    <location>
        <begin position="321"/>
        <end position="342"/>
    </location>
</feature>
<feature type="transmembrane region" description="Helical" evidence="6">
    <location>
        <begin position="348"/>
        <end position="370"/>
    </location>
</feature>
<evidence type="ECO:0000256" key="5">
    <source>
        <dbReference type="ARBA" id="ARBA00023136"/>
    </source>
</evidence>
<evidence type="ECO:0000256" key="3">
    <source>
        <dbReference type="ARBA" id="ARBA00022692"/>
    </source>
</evidence>
<keyword evidence="2" id="KW-1003">Cell membrane</keyword>
<accession>A0ABN6F5P7</accession>
<evidence type="ECO:0000256" key="6">
    <source>
        <dbReference type="SAM" id="Phobius"/>
    </source>
</evidence>
<feature type="transmembrane region" description="Helical" evidence="6">
    <location>
        <begin position="391"/>
        <end position="411"/>
    </location>
</feature>
<proteinExistence type="predicted"/>
<keyword evidence="5 6" id="KW-0472">Membrane</keyword>
<feature type="transmembrane region" description="Helical" evidence="6">
    <location>
        <begin position="787"/>
        <end position="808"/>
    </location>
</feature>
<dbReference type="PANTHER" id="PTHR30287">
    <property type="entry name" value="MEMBRANE COMPONENT OF PREDICTED ABC SUPERFAMILY METABOLITE UPTAKE TRANSPORTER"/>
    <property type="match status" value="1"/>
</dbReference>
<evidence type="ECO:0000256" key="2">
    <source>
        <dbReference type="ARBA" id="ARBA00022475"/>
    </source>
</evidence>
<evidence type="ECO:0000259" key="8">
    <source>
        <dbReference type="Pfam" id="PF12704"/>
    </source>
</evidence>
<organism evidence="9 10">
    <name type="scientific">Desulfoluna limicola</name>
    <dbReference type="NCBI Taxonomy" id="2810562"/>
    <lineage>
        <taxon>Bacteria</taxon>
        <taxon>Pseudomonadati</taxon>
        <taxon>Thermodesulfobacteriota</taxon>
        <taxon>Desulfobacteria</taxon>
        <taxon>Desulfobacterales</taxon>
        <taxon>Desulfolunaceae</taxon>
        <taxon>Desulfoluna</taxon>
    </lineage>
</organism>
<feature type="domain" description="ABC3 transporter permease C-terminal" evidence="7">
    <location>
        <begin position="698"/>
        <end position="814"/>
    </location>
</feature>
<feature type="transmembrane region" description="Helical" evidence="6">
    <location>
        <begin position="470"/>
        <end position="489"/>
    </location>
</feature>
<feature type="transmembrane region" description="Helical" evidence="6">
    <location>
        <begin position="292"/>
        <end position="314"/>
    </location>
</feature>
<evidence type="ECO:0000313" key="10">
    <source>
        <dbReference type="Proteomes" id="UP001320148"/>
    </source>
</evidence>
<evidence type="ECO:0000259" key="7">
    <source>
        <dbReference type="Pfam" id="PF02687"/>
    </source>
</evidence>
<feature type="transmembrane region" description="Helical" evidence="6">
    <location>
        <begin position="692"/>
        <end position="712"/>
    </location>
</feature>
<feature type="transmembrane region" description="Helical" evidence="6">
    <location>
        <begin position="15"/>
        <end position="38"/>
    </location>
</feature>
<evidence type="ECO:0000256" key="1">
    <source>
        <dbReference type="ARBA" id="ARBA00004651"/>
    </source>
</evidence>
<dbReference type="InterPro" id="IPR025857">
    <property type="entry name" value="MacB_PCD"/>
</dbReference>
<feature type="transmembrane region" description="Helical" evidence="6">
    <location>
        <begin position="249"/>
        <end position="272"/>
    </location>
</feature>
<evidence type="ECO:0000313" key="9">
    <source>
        <dbReference type="EMBL" id="BCS96975.1"/>
    </source>
</evidence>
<dbReference type="Pfam" id="PF12704">
    <property type="entry name" value="MacB_PCD"/>
    <property type="match status" value="1"/>
</dbReference>
<protein>
    <submittedName>
        <fullName evidence="9">Permease</fullName>
    </submittedName>
</protein>
<name>A0ABN6F5P7_9BACT</name>
<comment type="subcellular location">
    <subcellularLocation>
        <location evidence="1">Cell membrane</location>
        <topology evidence="1">Multi-pass membrane protein</topology>
    </subcellularLocation>
</comment>